<keyword evidence="1" id="KW-0167">Capsid protein</keyword>
<dbReference type="Gene3D" id="1.20.1260.10">
    <property type="match status" value="1"/>
</dbReference>
<accession>A0A372LEQ6</accession>
<organism evidence="1 2">
    <name type="scientific">Peribacillus glennii</name>
    <dbReference type="NCBI Taxonomy" id="2303991"/>
    <lineage>
        <taxon>Bacteria</taxon>
        <taxon>Bacillati</taxon>
        <taxon>Bacillota</taxon>
        <taxon>Bacilli</taxon>
        <taxon>Bacillales</taxon>
        <taxon>Bacillaceae</taxon>
        <taxon>Peribacillus</taxon>
    </lineage>
</organism>
<reference evidence="1 2" key="1">
    <citation type="submission" date="2018-08" db="EMBL/GenBank/DDBJ databases">
        <title>Bacillus chawlae sp. nov., Bacillus glennii sp. nov., and Bacillus saganii sp. nov. Isolated from the Vehicle Assembly Building at Kennedy Space Center where the Viking Spacecraft were Assembled.</title>
        <authorList>
            <person name="Seuylemezian A."/>
            <person name="Vaishampayan P."/>
        </authorList>
    </citation>
    <scope>NUCLEOTIDE SEQUENCE [LARGE SCALE GENOMIC DNA]</scope>
    <source>
        <strain evidence="1 2">V44-8</strain>
    </source>
</reference>
<evidence type="ECO:0000313" key="1">
    <source>
        <dbReference type="EMBL" id="RFU63780.1"/>
    </source>
</evidence>
<comment type="caution">
    <text evidence="1">The sequence shown here is derived from an EMBL/GenBank/DDBJ whole genome shotgun (WGS) entry which is preliminary data.</text>
</comment>
<keyword evidence="2" id="KW-1185">Reference proteome</keyword>
<dbReference type="AlphaFoldDB" id="A0A372LEQ6"/>
<protein>
    <submittedName>
        <fullName evidence="1">Spore coat protein</fullName>
    </submittedName>
</protein>
<dbReference type="OrthoDB" id="1913674at2"/>
<dbReference type="InterPro" id="IPR012347">
    <property type="entry name" value="Ferritin-like"/>
</dbReference>
<keyword evidence="1" id="KW-0946">Virion</keyword>
<sequence>MEQTGLAYHETMELHEMLNFKTTCIIKSKMMSGVVFDQDLKAFMVRDVEQSMKAVEQLQKIYKIPNPVNEGDIQ</sequence>
<name>A0A372LEQ6_9BACI</name>
<dbReference type="RefSeq" id="WP_101633546.1">
    <property type="nucleotide sequence ID" value="NZ_QVTD01000005.1"/>
</dbReference>
<dbReference type="EMBL" id="QVTD01000005">
    <property type="protein sequence ID" value="RFU63780.1"/>
    <property type="molecule type" value="Genomic_DNA"/>
</dbReference>
<evidence type="ECO:0000313" key="2">
    <source>
        <dbReference type="Proteomes" id="UP000262939"/>
    </source>
</evidence>
<gene>
    <name evidence="1" type="ORF">D0466_09940</name>
</gene>
<dbReference type="Proteomes" id="UP000262939">
    <property type="component" value="Unassembled WGS sequence"/>
</dbReference>
<proteinExistence type="predicted"/>